<evidence type="ECO:0000256" key="8">
    <source>
        <dbReference type="SAM" id="Phobius"/>
    </source>
</evidence>
<dbReference type="GO" id="GO:0004252">
    <property type="term" value="F:serine-type endopeptidase activity"/>
    <property type="evidence" value="ECO:0007669"/>
    <property type="project" value="UniProtKB-UniRule"/>
</dbReference>
<dbReference type="VEuPathDB" id="TriTrypDB:TCSYLVIO_002853"/>
<dbReference type="PROSITE" id="PS00138">
    <property type="entry name" value="SUBTILASE_SER"/>
    <property type="match status" value="1"/>
</dbReference>
<dbReference type="GO" id="GO:0006508">
    <property type="term" value="P:proteolysis"/>
    <property type="evidence" value="ECO:0007669"/>
    <property type="project" value="UniProtKB-KW"/>
</dbReference>
<feature type="compositionally biased region" description="Basic and acidic residues" evidence="7">
    <location>
        <begin position="866"/>
        <end position="877"/>
    </location>
</feature>
<name>A0A2V2X232_TRYCR</name>
<evidence type="ECO:0000256" key="2">
    <source>
        <dbReference type="ARBA" id="ARBA00022670"/>
    </source>
</evidence>
<dbReference type="VEuPathDB" id="TriTrypDB:TcYC6_0102280"/>
<keyword evidence="2 5" id="KW-0645">Protease</keyword>
<dbReference type="VEuPathDB" id="TriTrypDB:C4B63_95g13"/>
<keyword evidence="8" id="KW-0812">Transmembrane</keyword>
<dbReference type="VEuPathDB" id="TriTrypDB:TcG_04399"/>
<dbReference type="InterPro" id="IPR023828">
    <property type="entry name" value="Peptidase_S8_Ser-AS"/>
</dbReference>
<proteinExistence type="inferred from homology"/>
<dbReference type="VEuPathDB" id="TriTrypDB:TcBrA4_0073940"/>
<feature type="chain" id="PRO_5016047481" evidence="9">
    <location>
        <begin position="18"/>
        <end position="1434"/>
    </location>
</feature>
<keyword evidence="8" id="KW-1133">Transmembrane helix</keyword>
<dbReference type="InterPro" id="IPR015500">
    <property type="entry name" value="Peptidase_S8_subtilisin-rel"/>
</dbReference>
<dbReference type="PIRSF" id="PIRSF037850">
    <property type="entry name" value="Subtilisin_rel_Euglen"/>
    <property type="match status" value="1"/>
</dbReference>
<evidence type="ECO:0000256" key="6">
    <source>
        <dbReference type="RuleBase" id="RU003355"/>
    </source>
</evidence>
<evidence type="ECO:0000256" key="9">
    <source>
        <dbReference type="SAM" id="SignalP"/>
    </source>
</evidence>
<gene>
    <name evidence="11" type="ORF">C3747_48g119</name>
</gene>
<dbReference type="EMBL" id="PRFC01000048">
    <property type="protein sequence ID" value="PWV12794.1"/>
    <property type="molecule type" value="Genomic_DNA"/>
</dbReference>
<dbReference type="VEuPathDB" id="TriTrypDB:TCDM_06918"/>
<keyword evidence="3 5" id="KW-0378">Hydrolase</keyword>
<accession>A0A2V2X232</accession>
<evidence type="ECO:0000256" key="1">
    <source>
        <dbReference type="ARBA" id="ARBA00011073"/>
    </source>
</evidence>
<evidence type="ECO:0000256" key="5">
    <source>
        <dbReference type="PROSITE-ProRule" id="PRU01240"/>
    </source>
</evidence>
<dbReference type="InterPro" id="IPR050131">
    <property type="entry name" value="Peptidase_S8_subtilisin-like"/>
</dbReference>
<dbReference type="PRINTS" id="PR00723">
    <property type="entry name" value="SUBTILISIN"/>
</dbReference>
<dbReference type="Gene3D" id="3.40.50.200">
    <property type="entry name" value="Peptidase S8/S53 domain"/>
    <property type="match status" value="1"/>
</dbReference>
<protein>
    <submittedName>
        <fullName evidence="11">Subtilisin peptidase</fullName>
    </submittedName>
</protein>
<dbReference type="VEuPathDB" id="TriTrypDB:TcCLB.511859.60"/>
<feature type="transmembrane region" description="Helical" evidence="8">
    <location>
        <begin position="1385"/>
        <end position="1404"/>
    </location>
</feature>
<dbReference type="PROSITE" id="PS51892">
    <property type="entry name" value="SUBTILASE"/>
    <property type="match status" value="1"/>
</dbReference>
<dbReference type="VEuPathDB" id="TriTrypDB:ECC02_004199"/>
<keyword evidence="9" id="KW-0732">Signal</keyword>
<dbReference type="InterPro" id="IPR023827">
    <property type="entry name" value="Peptidase_S8_Asp-AS"/>
</dbReference>
<feature type="domain" description="Peptidase S8/S53" evidence="10">
    <location>
        <begin position="213"/>
        <end position="547"/>
    </location>
</feature>
<feature type="active site" description="Charge relay system" evidence="5">
    <location>
        <position position="506"/>
    </location>
</feature>
<dbReference type="VEuPathDB" id="TriTrypDB:TcCL_NonESM05866"/>
<evidence type="ECO:0000256" key="4">
    <source>
        <dbReference type="ARBA" id="ARBA00022825"/>
    </source>
</evidence>
<dbReference type="Pfam" id="PF00082">
    <property type="entry name" value="Peptidase_S8"/>
    <property type="match status" value="1"/>
</dbReference>
<dbReference type="VEuPathDB" id="TriTrypDB:TcCLB.511045.40"/>
<comment type="caution">
    <text evidence="11">The sequence shown here is derived from an EMBL/GenBank/DDBJ whole genome shotgun (WGS) entry which is preliminary data.</text>
</comment>
<organism evidence="11 12">
    <name type="scientific">Trypanosoma cruzi</name>
    <dbReference type="NCBI Taxonomy" id="5693"/>
    <lineage>
        <taxon>Eukaryota</taxon>
        <taxon>Discoba</taxon>
        <taxon>Euglenozoa</taxon>
        <taxon>Kinetoplastea</taxon>
        <taxon>Metakinetoplastina</taxon>
        <taxon>Trypanosomatida</taxon>
        <taxon>Trypanosomatidae</taxon>
        <taxon>Trypanosoma</taxon>
        <taxon>Schizotrypanum</taxon>
    </lineage>
</organism>
<feature type="region of interest" description="Disordered" evidence="7">
    <location>
        <begin position="866"/>
        <end position="895"/>
    </location>
</feature>
<dbReference type="VEuPathDB" id="TriTrypDB:TCDM_06917"/>
<reference evidence="11 12" key="1">
    <citation type="journal article" date="2018" name="Microb. Genom.">
        <title>Expanding an expanded genome: long-read sequencing of Trypanosoma cruzi.</title>
        <authorList>
            <person name="Berna L."/>
            <person name="Rodriguez M."/>
            <person name="Chiribao M.L."/>
            <person name="Parodi-Talice A."/>
            <person name="Pita S."/>
            <person name="Rijo G."/>
            <person name="Alvarez-Valin F."/>
            <person name="Robello C."/>
        </authorList>
    </citation>
    <scope>NUCLEOTIDE SEQUENCE [LARGE SCALE GENOMIC DNA]</scope>
    <source>
        <strain evidence="11 12">TCC</strain>
    </source>
</reference>
<dbReference type="PROSITE" id="PS00136">
    <property type="entry name" value="SUBTILASE_ASP"/>
    <property type="match status" value="1"/>
</dbReference>
<dbReference type="VEuPathDB" id="TriTrypDB:BCY84_17634"/>
<keyword evidence="8" id="KW-0472">Membrane</keyword>
<dbReference type="InterPro" id="IPR036852">
    <property type="entry name" value="Peptidase_S8/S53_dom_sf"/>
</dbReference>
<dbReference type="SUPFAM" id="SSF52743">
    <property type="entry name" value="Subtilisin-like"/>
    <property type="match status" value="1"/>
</dbReference>
<dbReference type="InterPro" id="IPR017294">
    <property type="entry name" value="Subtilisin-like_kinetoplast"/>
</dbReference>
<comment type="similarity">
    <text evidence="1 5 6">Belongs to the peptidase S8 family.</text>
</comment>
<dbReference type="Proteomes" id="UP000246078">
    <property type="component" value="Unassembled WGS sequence"/>
</dbReference>
<dbReference type="VEuPathDB" id="TriTrypDB:C3747_48g119"/>
<evidence type="ECO:0000256" key="3">
    <source>
        <dbReference type="ARBA" id="ARBA00022801"/>
    </source>
</evidence>
<evidence type="ECO:0000259" key="10">
    <source>
        <dbReference type="Pfam" id="PF00082"/>
    </source>
</evidence>
<keyword evidence="4 5" id="KW-0720">Serine protease</keyword>
<feature type="active site" description="Charge relay system" evidence="5">
    <location>
        <position position="272"/>
    </location>
</feature>
<dbReference type="PANTHER" id="PTHR43806">
    <property type="entry name" value="PEPTIDASE S8"/>
    <property type="match status" value="1"/>
</dbReference>
<feature type="signal peptide" evidence="9">
    <location>
        <begin position="1"/>
        <end position="17"/>
    </location>
</feature>
<evidence type="ECO:0000313" key="11">
    <source>
        <dbReference type="EMBL" id="PWV12794.1"/>
    </source>
</evidence>
<evidence type="ECO:0000256" key="7">
    <source>
        <dbReference type="SAM" id="MobiDB-lite"/>
    </source>
</evidence>
<dbReference type="VEuPathDB" id="TriTrypDB:Tc_MARK_2206"/>
<dbReference type="GO" id="GO:0005615">
    <property type="term" value="C:extracellular space"/>
    <property type="evidence" value="ECO:0007669"/>
    <property type="project" value="TreeGrafter"/>
</dbReference>
<feature type="active site" description="Charge relay system" evidence="5">
    <location>
        <position position="222"/>
    </location>
</feature>
<feature type="compositionally biased region" description="Basic and acidic residues" evidence="7">
    <location>
        <begin position="885"/>
        <end position="895"/>
    </location>
</feature>
<evidence type="ECO:0000313" key="12">
    <source>
        <dbReference type="Proteomes" id="UP000246078"/>
    </source>
</evidence>
<sequence>MPFLFFFFLLFLNEADHKKKKKEGKGMRCRQIGSTFTKQFHHLAGNSFCVFLLLLLSQTLLVRGGVQSPVPCDSGFGRDYIVFINTYLLPDGTINVAKETQRWWKWRQADKTCGCLSIAPHVSKDGGWQDFVVVRVLSPQRNRSMRCVQTELRDVRFVFPCVGQISVLRVVENTFLWGNRTLASVAQQTGFATARPLYPRRYFGLSSTLKWTGRGVRIALLDTGLDSHLLLSESSSLEQQRDSKGTGGTRKPLLMCTSFVPGFSCENNQDGHGTFSVSLMAGNISLLEWNRNKSVLEAKHMKSDDKFIAEKTGLLSARSQYLGMAPGADVHMLRVFDDNRDTRTAWCIAALNFALQWGANIINLSFGGIDYYDAVFTEKITEVATKGVVVVAATGNEGPRMGSVHNPADQNEVISVGSLGTRGRRLISRRDYYEDGDDNTEMNKSSIRLPVRWVSTFSGRGPSTWEMPYGTGRPRPDLVALGEHVLGVGRDEGSGTLSLRVSHGTSVAAPIVAGIVALCIDALQRLHGNWKANMNVAVIKRVLMETAVEIHPRLSALRFMEAALHKEEKELLAQRKSDWWRRGRNTFHRRDGIAITRTLFHYRNVLQYSRMSQGAGEVCPMCALSWIAEEGQSRKLLSGFAFPREIEATGEHQLPYGEASPSSLPLCLLNWPYCEQPLFPSATPVEYNINIYYPQCPAARLAQATPWIRMTSARGICSAHRREQCQASIVDLTTAKQLLFLRAHAPQILEAYSGVISLFALSPSNASNVRLKSSPTEILEADDRERVLGHFDLIEVSGNVNVVYTCNASFRGILRRTKEDETRFASEWVTIPFKISIVPRPSRAQRMAFDISHQWFYPPDFIPGDDSRPEPMHGKEQQHKKRRAPRESHGVFECDGDHPHTNMAPLLLYLRREMKLFVELPLLSYFSFGLHRNETIPTPSLHWRNASRSYYSSIGTLLLVDPELPLLKEERAVFSDAVLLYQLNVVIISEWYSEQVARGLSFYDFTRNHTWSPLFLTKRGEMVESTIVDEEHERNSHGLKGACHVPSLNKFLCEISEGSLQLDEERVVDGELVLATSSSFSRRHTGWGEQTVYRHFPRMNSAGMLRWPPAGSGCFARASPCGEIVRTTMVCGMERAWANELHEFTKSEGRTRGDEASSEAADVWRQVDPGVFIPLFGFVGVGNSDTDKECGRSSADGMKRCGRGRGRVAVFTDTSGFGSSSASLQASLRVLDKLFYDVSSQLSGNTGVEVVVPPRVREAIKNLVIHESEAPSFTFSIIRDFFHFVYTGDVPEFTNGAECKRSGGHMHAVTTPVEVNVREYEENEYEELLSALFASAPRRVAVARRLREVFSGWETAVTVAEDDCIFRNNEFHFKEKNTHEAAMELVLFVCLSLVVLGLTFILLWKRKRVHCAFRGILKSDKVYSKRKKEEKKGK</sequence>
<dbReference type="PANTHER" id="PTHR43806:SF11">
    <property type="entry name" value="CEREVISIN-RELATED"/>
    <property type="match status" value="1"/>
</dbReference>
<dbReference type="InterPro" id="IPR000209">
    <property type="entry name" value="Peptidase_S8/S53_dom"/>
</dbReference>